<protein>
    <submittedName>
        <fullName evidence="10">V-type proton ATPase subunit e 2</fullName>
    </submittedName>
</protein>
<organism evidence="10 11">
    <name type="scientific">Nephila pilipes</name>
    <name type="common">Giant wood spider</name>
    <name type="synonym">Nephila maculata</name>
    <dbReference type="NCBI Taxonomy" id="299642"/>
    <lineage>
        <taxon>Eukaryota</taxon>
        <taxon>Metazoa</taxon>
        <taxon>Ecdysozoa</taxon>
        <taxon>Arthropoda</taxon>
        <taxon>Chelicerata</taxon>
        <taxon>Arachnida</taxon>
        <taxon>Araneae</taxon>
        <taxon>Araneomorphae</taxon>
        <taxon>Entelegynae</taxon>
        <taxon>Araneoidea</taxon>
        <taxon>Nephilidae</taxon>
        <taxon>Nephila</taxon>
    </lineage>
</organism>
<evidence type="ECO:0000256" key="9">
    <source>
        <dbReference type="SAM" id="Phobius"/>
    </source>
</evidence>
<dbReference type="Pfam" id="PF05493">
    <property type="entry name" value="ATP_synt_H"/>
    <property type="match status" value="1"/>
</dbReference>
<feature type="transmembrane region" description="Helical" evidence="9">
    <location>
        <begin position="38"/>
        <end position="57"/>
    </location>
</feature>
<evidence type="ECO:0000256" key="6">
    <source>
        <dbReference type="ARBA" id="ARBA00022989"/>
    </source>
</evidence>
<evidence type="ECO:0000256" key="4">
    <source>
        <dbReference type="ARBA" id="ARBA00022692"/>
    </source>
</evidence>
<dbReference type="Proteomes" id="UP000887013">
    <property type="component" value="Unassembled WGS sequence"/>
</dbReference>
<comment type="caution">
    <text evidence="10">The sequence shown here is derived from an EMBL/GenBank/DDBJ whole genome shotgun (WGS) entry which is preliminary data.</text>
</comment>
<name>A0A8X6IWZ9_NEPPI</name>
<evidence type="ECO:0000313" key="10">
    <source>
        <dbReference type="EMBL" id="GFS63003.1"/>
    </source>
</evidence>
<dbReference type="GO" id="GO:0012505">
    <property type="term" value="C:endomembrane system"/>
    <property type="evidence" value="ECO:0007669"/>
    <property type="project" value="UniProtKB-SubCell"/>
</dbReference>
<sequence length="79" mass="8773">MGASAVPFVIFTLFWGVIGGVLPWFVPAGINKGVIQTMLVLTAVCCYLFWLCCYMSQMNPLIGPQLTRTTLAVMKEVWK</sequence>
<dbReference type="GO" id="GO:0046961">
    <property type="term" value="F:proton-transporting ATPase activity, rotational mechanism"/>
    <property type="evidence" value="ECO:0007669"/>
    <property type="project" value="InterPro"/>
</dbReference>
<keyword evidence="11" id="KW-1185">Reference proteome</keyword>
<dbReference type="PANTHER" id="PTHR12263:SF0">
    <property type="entry name" value="V-TYPE PROTON ATPASE SUBUNIT"/>
    <property type="match status" value="1"/>
</dbReference>
<keyword evidence="4 9" id="KW-0812">Transmembrane</keyword>
<evidence type="ECO:0000256" key="5">
    <source>
        <dbReference type="ARBA" id="ARBA00022781"/>
    </source>
</evidence>
<dbReference type="EMBL" id="BMAW01093967">
    <property type="protein sequence ID" value="GFS63003.1"/>
    <property type="molecule type" value="Genomic_DNA"/>
</dbReference>
<keyword evidence="5" id="KW-0375">Hydrogen ion transport</keyword>
<accession>A0A8X6IWZ9</accession>
<feature type="transmembrane region" description="Helical" evidence="9">
    <location>
        <begin position="6"/>
        <end position="26"/>
    </location>
</feature>
<keyword evidence="6 9" id="KW-1133">Transmembrane helix</keyword>
<dbReference type="PANTHER" id="PTHR12263">
    <property type="entry name" value="VACUOLAR ATP SYNTHASE SUBUNIT H"/>
    <property type="match status" value="1"/>
</dbReference>
<keyword evidence="7" id="KW-0406">Ion transport</keyword>
<evidence type="ECO:0000256" key="3">
    <source>
        <dbReference type="ARBA" id="ARBA00022448"/>
    </source>
</evidence>
<reference evidence="10" key="1">
    <citation type="submission" date="2020-08" db="EMBL/GenBank/DDBJ databases">
        <title>Multicomponent nature underlies the extraordinary mechanical properties of spider dragline silk.</title>
        <authorList>
            <person name="Kono N."/>
            <person name="Nakamura H."/>
            <person name="Mori M."/>
            <person name="Yoshida Y."/>
            <person name="Ohtoshi R."/>
            <person name="Malay A.D."/>
            <person name="Moran D.A.P."/>
            <person name="Tomita M."/>
            <person name="Numata K."/>
            <person name="Arakawa K."/>
        </authorList>
    </citation>
    <scope>NUCLEOTIDE SEQUENCE</scope>
</reference>
<comment type="subcellular location">
    <subcellularLocation>
        <location evidence="1">Endomembrane system</location>
        <topology evidence="1">Multi-pass membrane protein</topology>
    </subcellularLocation>
</comment>
<keyword evidence="3" id="KW-0813">Transport</keyword>
<dbReference type="GO" id="GO:0033179">
    <property type="term" value="C:proton-transporting V-type ATPase, V0 domain"/>
    <property type="evidence" value="ECO:0007669"/>
    <property type="project" value="InterPro"/>
</dbReference>
<evidence type="ECO:0000256" key="1">
    <source>
        <dbReference type="ARBA" id="ARBA00004127"/>
    </source>
</evidence>
<evidence type="ECO:0000256" key="2">
    <source>
        <dbReference type="ARBA" id="ARBA00008328"/>
    </source>
</evidence>
<gene>
    <name evidence="10" type="primary">ATP6V0E2</name>
    <name evidence="10" type="ORF">NPIL_317451</name>
</gene>
<comment type="similarity">
    <text evidence="2">Belongs to the V-ATPase e1/e2 subunit family.</text>
</comment>
<dbReference type="OrthoDB" id="1508846at2759"/>
<dbReference type="InterPro" id="IPR008389">
    <property type="entry name" value="ATPase_V0-cplx_e1/e2_su"/>
</dbReference>
<dbReference type="GO" id="GO:0033181">
    <property type="term" value="C:plasma membrane proton-transporting V-type ATPase complex"/>
    <property type="evidence" value="ECO:0007669"/>
    <property type="project" value="TreeGrafter"/>
</dbReference>
<evidence type="ECO:0000256" key="7">
    <source>
        <dbReference type="ARBA" id="ARBA00023065"/>
    </source>
</evidence>
<evidence type="ECO:0000256" key="8">
    <source>
        <dbReference type="ARBA" id="ARBA00023136"/>
    </source>
</evidence>
<dbReference type="InterPro" id="IPR017385">
    <property type="entry name" value="ATPase_V0-cplx_e1/e2_su_met"/>
</dbReference>
<proteinExistence type="inferred from homology"/>
<keyword evidence="8 9" id="KW-0472">Membrane</keyword>
<dbReference type="PIRSF" id="PIRSF038097">
    <property type="entry name" value="V-ATP_synth_e1/e2"/>
    <property type="match status" value="1"/>
</dbReference>
<evidence type="ECO:0000313" key="11">
    <source>
        <dbReference type="Proteomes" id="UP000887013"/>
    </source>
</evidence>
<dbReference type="AlphaFoldDB" id="A0A8X6IWZ9"/>